<evidence type="ECO:0000313" key="1">
    <source>
        <dbReference type="EMBL" id="KKM94420.1"/>
    </source>
</evidence>
<gene>
    <name evidence="1" type="ORF">LCGC14_1198410</name>
</gene>
<proteinExistence type="predicted"/>
<comment type="caution">
    <text evidence="1">The sequence shown here is derived from an EMBL/GenBank/DDBJ whole genome shotgun (WGS) entry which is preliminary data.</text>
</comment>
<dbReference type="EMBL" id="LAZR01006141">
    <property type="protein sequence ID" value="KKM94420.1"/>
    <property type="molecule type" value="Genomic_DNA"/>
</dbReference>
<name>A0A0F9P026_9ZZZZ</name>
<reference evidence="1" key="1">
    <citation type="journal article" date="2015" name="Nature">
        <title>Complex archaea that bridge the gap between prokaryotes and eukaryotes.</title>
        <authorList>
            <person name="Spang A."/>
            <person name="Saw J.H."/>
            <person name="Jorgensen S.L."/>
            <person name="Zaremba-Niedzwiedzka K."/>
            <person name="Martijn J."/>
            <person name="Lind A.E."/>
            <person name="van Eijk R."/>
            <person name="Schleper C."/>
            <person name="Guy L."/>
            <person name="Ettema T.J."/>
        </authorList>
    </citation>
    <scope>NUCLEOTIDE SEQUENCE</scope>
</reference>
<accession>A0A0F9P026</accession>
<protein>
    <submittedName>
        <fullName evidence="1">Uncharacterized protein</fullName>
    </submittedName>
</protein>
<organism evidence="1">
    <name type="scientific">marine sediment metagenome</name>
    <dbReference type="NCBI Taxonomy" id="412755"/>
    <lineage>
        <taxon>unclassified sequences</taxon>
        <taxon>metagenomes</taxon>
        <taxon>ecological metagenomes</taxon>
    </lineage>
</organism>
<sequence length="110" mass="12475">MKEADARATLKSEVASIFSSNKWQPRFDFVYSNSMELAEDVANAIFDNCKHCFIKEKEWPQKNVNDSMLYDNGKNVKCGCGCNVFRKEGEKDGVLSYKCNSCGEIISGRR</sequence>
<dbReference type="AlphaFoldDB" id="A0A0F9P026"/>